<sequence>MTANTEGDAFGRLPVELRIKILELSPDLFSLRSLAHASPALGRVLDRYPLEIVEVVLDVTVPVETRRLMGAVLKARFLRFPASLSEAQNVAKIDSPAITDEMRSARLDRAAAAVRSLLTTAQNVHAWSHACLEHLIQKSMELRPSTLIRLWDGRLSWKWYGKAESHGNYVPQYTGPPSWVEEQRMVKAFWRIQFFLELQGDDNKSRLMNCWAIQEVDVLSRSSPDDFYDMFRFQREQTLTAYDFLGEVISGTIPSVEAVHDDTHGLPKIRWTEGTVPRWSCAEPPSFGRNKDIFHQGREYLDQTPLSCRFLDMMSQPHTEGDSPLFGLSFQPYRRYGFAIWDNKRMADLGMRDPTNTSVFRNRIFYSFRWWSILTEEDVQQGLQNQ</sequence>
<dbReference type="EMBL" id="KI968762">
    <property type="protein sequence ID" value="EUN24760.1"/>
    <property type="molecule type" value="Genomic_DNA"/>
</dbReference>
<dbReference type="GeneID" id="26256740"/>
<dbReference type="AlphaFoldDB" id="W7EGD4"/>
<name>W7EGD4_BIPV3</name>
<protein>
    <recommendedName>
        <fullName evidence="3">F-box domain-containing protein</fullName>
    </recommendedName>
</protein>
<dbReference type="RefSeq" id="XP_014554337.1">
    <property type="nucleotide sequence ID" value="XM_014698851.1"/>
</dbReference>
<gene>
    <name evidence="1" type="ORF">COCVIDRAFT_39773</name>
</gene>
<organism evidence="1 2">
    <name type="scientific">Bipolaris victoriae (strain FI3)</name>
    <name type="common">Victoria blight of oats agent</name>
    <name type="synonym">Cochliobolus victoriae</name>
    <dbReference type="NCBI Taxonomy" id="930091"/>
    <lineage>
        <taxon>Eukaryota</taxon>
        <taxon>Fungi</taxon>
        <taxon>Dikarya</taxon>
        <taxon>Ascomycota</taxon>
        <taxon>Pezizomycotina</taxon>
        <taxon>Dothideomycetes</taxon>
        <taxon>Pleosporomycetidae</taxon>
        <taxon>Pleosporales</taxon>
        <taxon>Pleosporineae</taxon>
        <taxon>Pleosporaceae</taxon>
        <taxon>Bipolaris</taxon>
    </lineage>
</organism>
<evidence type="ECO:0008006" key="3">
    <source>
        <dbReference type="Google" id="ProtNLM"/>
    </source>
</evidence>
<reference evidence="1 2" key="1">
    <citation type="journal article" date="2013" name="PLoS Genet.">
        <title>Comparative genome structure, secondary metabolite, and effector coding capacity across Cochliobolus pathogens.</title>
        <authorList>
            <person name="Condon B.J."/>
            <person name="Leng Y."/>
            <person name="Wu D."/>
            <person name="Bushley K.E."/>
            <person name="Ohm R.A."/>
            <person name="Otillar R."/>
            <person name="Martin J."/>
            <person name="Schackwitz W."/>
            <person name="Grimwood J."/>
            <person name="MohdZainudin N."/>
            <person name="Xue C."/>
            <person name="Wang R."/>
            <person name="Manning V.A."/>
            <person name="Dhillon B."/>
            <person name="Tu Z.J."/>
            <person name="Steffenson B.J."/>
            <person name="Salamov A."/>
            <person name="Sun H."/>
            <person name="Lowry S."/>
            <person name="LaButti K."/>
            <person name="Han J."/>
            <person name="Copeland A."/>
            <person name="Lindquist E."/>
            <person name="Barry K."/>
            <person name="Schmutz J."/>
            <person name="Baker S.E."/>
            <person name="Ciuffetti L.M."/>
            <person name="Grigoriev I.V."/>
            <person name="Zhong S."/>
            <person name="Turgeon B.G."/>
        </authorList>
    </citation>
    <scope>NUCLEOTIDE SEQUENCE [LARGE SCALE GENOMIC DNA]</scope>
    <source>
        <strain evidence="1 2">FI3</strain>
    </source>
</reference>
<proteinExistence type="predicted"/>
<dbReference type="HOGENOM" id="CLU_037438_1_1_1"/>
<dbReference type="Proteomes" id="UP000054337">
    <property type="component" value="Unassembled WGS sequence"/>
</dbReference>
<evidence type="ECO:0000313" key="2">
    <source>
        <dbReference type="Proteomes" id="UP000054337"/>
    </source>
</evidence>
<accession>W7EGD4</accession>
<keyword evidence="2" id="KW-1185">Reference proteome</keyword>
<dbReference type="OrthoDB" id="4358152at2759"/>
<evidence type="ECO:0000313" key="1">
    <source>
        <dbReference type="EMBL" id="EUN24760.1"/>
    </source>
</evidence>